<name>A0A915NXW5_9BILA</name>
<evidence type="ECO:0000256" key="7">
    <source>
        <dbReference type="SAM" id="Phobius"/>
    </source>
</evidence>
<dbReference type="PROSITE" id="PS50056">
    <property type="entry name" value="TYR_PHOSPHATASE_2"/>
    <property type="match status" value="1"/>
</dbReference>
<dbReference type="PROSITE" id="PS50853">
    <property type="entry name" value="FN3"/>
    <property type="match status" value="1"/>
</dbReference>
<comment type="subcellular location">
    <subcellularLocation>
        <location evidence="1">Membrane</location>
        <topology evidence="1">Single-pass membrane protein</topology>
    </subcellularLocation>
</comment>
<dbReference type="Proteomes" id="UP000887560">
    <property type="component" value="Unplaced"/>
</dbReference>
<keyword evidence="5 7" id="KW-0472">Membrane</keyword>
<evidence type="ECO:0000259" key="8">
    <source>
        <dbReference type="PROSITE" id="PS50055"/>
    </source>
</evidence>
<evidence type="ECO:0000313" key="11">
    <source>
        <dbReference type="Proteomes" id="UP000887560"/>
    </source>
</evidence>
<dbReference type="Pfam" id="PF00102">
    <property type="entry name" value="Y_phosphatase"/>
    <property type="match status" value="1"/>
</dbReference>
<dbReference type="SUPFAM" id="SSF49265">
    <property type="entry name" value="Fibronectin type III"/>
    <property type="match status" value="1"/>
</dbReference>
<protein>
    <submittedName>
        <fullName evidence="12">Protein-tyrosine-phosphatase</fullName>
    </submittedName>
</protein>
<sequence>SIPSGPPLSVQVLPLPGGTSLSLNWRQPEKPNGIIRAYLIHFKEMFSQRPLRQIRLEAKNEEEKDGELFNRDQLKQSSSNTVFAFNLTNLSSNSRYKIQISSVTDKGEGPKSEPIIVDTDIAVPQESPKITSLFFDCASSLLSLEWILPQNLLNSKFDGFHKISIYSLMTQTVRNFNISINSPSKLLLDQIQLGEQLTLSVSILLKSKANSSILLETPNSSQEHFVLLANGWKCRYRSSICPPINSITSKSICENFPKTAANQKIQEEIKTTTLITSIQNKQNYNNIKMDANMATIFFIFGTAIALAIFLLFLCMLRSRCPLFKTFLLFHSNFKQQKRRPKFSENGKMVNGQERVSLVPKTAAENSSILLPPITIGEELFSNGVELNKQQQLNNNLLNKNKLLKNNICEETTSTTLISVLEFDDYFEKIYTDIGAFPKESRIRLYCTEKERYINANFVDSCDEKHAYIATQAPLPNTFGDFWLMVWQEKCQLLIAIINMVECGFRKCDQYWPEEIGEKILIENFCIKLVAERSNSVFTHRVLEIKNNLIENGEEENIRTIHQLHFMDWPDKGVPSTPFPLLHFINYVADLHCSSQNQDVSSSTPCVVHCSAGIGRSGSFILVDSLRRHLLCCDRIDVSEQLKRMRKQRIQLVQTLEQFVFCHEVLKHLVSNGITRREFLFLALLNFGSLIILDSNSIDSTTTSIDQSFNLSELFNNHQEGGENQQQHQKQKFLIKFDSKKEEILLKLNGEEVSRILKISRIFVSKFLNNPWMEIENLQLKLKNQHRETLAVVELPSKERRPSSNTSSTPFLFCAFQSVACQLEQEVSHLVTYPIFGTPWMFYYGLLHTNMLIVVVGQTCVKLK</sequence>
<dbReference type="InterPro" id="IPR029021">
    <property type="entry name" value="Prot-tyrosine_phosphatase-like"/>
</dbReference>
<comment type="catalytic activity">
    <reaction evidence="6">
        <text>O-phospho-L-tyrosyl-[protein] + H2O = L-tyrosyl-[protein] + phosphate</text>
        <dbReference type="Rhea" id="RHEA:10684"/>
        <dbReference type="Rhea" id="RHEA-COMP:10136"/>
        <dbReference type="Rhea" id="RHEA-COMP:20101"/>
        <dbReference type="ChEBI" id="CHEBI:15377"/>
        <dbReference type="ChEBI" id="CHEBI:43474"/>
        <dbReference type="ChEBI" id="CHEBI:46858"/>
        <dbReference type="ChEBI" id="CHEBI:61978"/>
        <dbReference type="EC" id="3.1.3.48"/>
    </reaction>
</comment>
<dbReference type="InterPro" id="IPR050348">
    <property type="entry name" value="Protein-Tyr_Phosphatase"/>
</dbReference>
<evidence type="ECO:0000256" key="5">
    <source>
        <dbReference type="ARBA" id="ARBA00023136"/>
    </source>
</evidence>
<dbReference type="GO" id="GO:0004725">
    <property type="term" value="F:protein tyrosine phosphatase activity"/>
    <property type="evidence" value="ECO:0007669"/>
    <property type="project" value="UniProtKB-EC"/>
</dbReference>
<evidence type="ECO:0000259" key="10">
    <source>
        <dbReference type="PROSITE" id="PS50853"/>
    </source>
</evidence>
<dbReference type="SMART" id="SM00404">
    <property type="entry name" value="PTPc_motif"/>
    <property type="match status" value="1"/>
</dbReference>
<dbReference type="PANTHER" id="PTHR19134">
    <property type="entry name" value="RECEPTOR-TYPE TYROSINE-PROTEIN PHOSPHATASE"/>
    <property type="match status" value="1"/>
</dbReference>
<dbReference type="InterPro" id="IPR003961">
    <property type="entry name" value="FN3_dom"/>
</dbReference>
<evidence type="ECO:0000256" key="4">
    <source>
        <dbReference type="ARBA" id="ARBA00022912"/>
    </source>
</evidence>
<evidence type="ECO:0000256" key="3">
    <source>
        <dbReference type="ARBA" id="ARBA00022801"/>
    </source>
</evidence>
<dbReference type="AlphaFoldDB" id="A0A915NXW5"/>
<dbReference type="SMART" id="SM00194">
    <property type="entry name" value="PTPc"/>
    <property type="match status" value="1"/>
</dbReference>
<dbReference type="InterPro" id="IPR000242">
    <property type="entry name" value="PTP_cat"/>
</dbReference>
<keyword evidence="4" id="KW-0904">Protein phosphatase</keyword>
<dbReference type="GO" id="GO:0016020">
    <property type="term" value="C:membrane"/>
    <property type="evidence" value="ECO:0007669"/>
    <property type="project" value="UniProtKB-SubCell"/>
</dbReference>
<dbReference type="InterPro" id="IPR016130">
    <property type="entry name" value="Tyr_Pase_AS"/>
</dbReference>
<dbReference type="CDD" id="cd00063">
    <property type="entry name" value="FN3"/>
    <property type="match status" value="1"/>
</dbReference>
<dbReference type="PROSITE" id="PS50055">
    <property type="entry name" value="TYR_PHOSPHATASE_PTP"/>
    <property type="match status" value="1"/>
</dbReference>
<feature type="domain" description="Tyrosine specific protein phosphatases" evidence="9">
    <location>
        <begin position="581"/>
        <end position="659"/>
    </location>
</feature>
<dbReference type="WBParaSite" id="scf7180000422498.g9100">
    <property type="protein sequence ID" value="scf7180000422498.g9100"/>
    <property type="gene ID" value="scf7180000422498.g9100"/>
</dbReference>
<organism evidence="11 12">
    <name type="scientific">Meloidogyne floridensis</name>
    <dbReference type="NCBI Taxonomy" id="298350"/>
    <lineage>
        <taxon>Eukaryota</taxon>
        <taxon>Metazoa</taxon>
        <taxon>Ecdysozoa</taxon>
        <taxon>Nematoda</taxon>
        <taxon>Chromadorea</taxon>
        <taxon>Rhabditida</taxon>
        <taxon>Tylenchina</taxon>
        <taxon>Tylenchomorpha</taxon>
        <taxon>Tylenchoidea</taxon>
        <taxon>Meloidogynidae</taxon>
        <taxon>Meloidogyninae</taxon>
        <taxon>Meloidogyne</taxon>
    </lineage>
</organism>
<dbReference type="InterPro" id="IPR003595">
    <property type="entry name" value="Tyr_Pase_cat"/>
</dbReference>
<dbReference type="CDD" id="cd00047">
    <property type="entry name" value="PTPc"/>
    <property type="match status" value="1"/>
</dbReference>
<dbReference type="SMART" id="SM00060">
    <property type="entry name" value="FN3"/>
    <property type="match status" value="1"/>
</dbReference>
<evidence type="ECO:0000313" key="12">
    <source>
        <dbReference type="WBParaSite" id="scf7180000422498.g9100"/>
    </source>
</evidence>
<evidence type="ECO:0000256" key="6">
    <source>
        <dbReference type="ARBA" id="ARBA00051722"/>
    </source>
</evidence>
<dbReference type="InterPro" id="IPR013783">
    <property type="entry name" value="Ig-like_fold"/>
</dbReference>
<evidence type="ECO:0000259" key="9">
    <source>
        <dbReference type="PROSITE" id="PS50056"/>
    </source>
</evidence>
<feature type="transmembrane region" description="Helical" evidence="7">
    <location>
        <begin position="293"/>
        <end position="316"/>
    </location>
</feature>
<keyword evidence="7" id="KW-1133">Transmembrane helix</keyword>
<accession>A0A915NXW5</accession>
<dbReference type="PANTHER" id="PTHR19134:SF540">
    <property type="entry name" value="TYROSINE-PROTEIN PHOSPHATASE 99A"/>
    <property type="match status" value="1"/>
</dbReference>
<keyword evidence="11" id="KW-1185">Reference proteome</keyword>
<dbReference type="PRINTS" id="PR00700">
    <property type="entry name" value="PRTYPHPHTASE"/>
</dbReference>
<evidence type="ECO:0000256" key="2">
    <source>
        <dbReference type="ARBA" id="ARBA00022729"/>
    </source>
</evidence>
<evidence type="ECO:0000256" key="1">
    <source>
        <dbReference type="ARBA" id="ARBA00004167"/>
    </source>
</evidence>
<dbReference type="Gene3D" id="3.90.190.10">
    <property type="entry name" value="Protein tyrosine phosphatase superfamily"/>
    <property type="match status" value="1"/>
</dbReference>
<dbReference type="PROSITE" id="PS00383">
    <property type="entry name" value="TYR_PHOSPHATASE_1"/>
    <property type="match status" value="1"/>
</dbReference>
<keyword evidence="3" id="KW-0378">Hydrolase</keyword>
<dbReference type="InterPro" id="IPR000387">
    <property type="entry name" value="Tyr_Pase_dom"/>
</dbReference>
<keyword evidence="2" id="KW-0732">Signal</keyword>
<keyword evidence="7" id="KW-0812">Transmembrane</keyword>
<dbReference type="SUPFAM" id="SSF52799">
    <property type="entry name" value="(Phosphotyrosine protein) phosphatases II"/>
    <property type="match status" value="1"/>
</dbReference>
<dbReference type="InterPro" id="IPR036116">
    <property type="entry name" value="FN3_sf"/>
</dbReference>
<feature type="domain" description="Fibronectin type-III" evidence="10">
    <location>
        <begin position="6"/>
        <end position="122"/>
    </location>
</feature>
<dbReference type="Gene3D" id="2.60.40.10">
    <property type="entry name" value="Immunoglobulins"/>
    <property type="match status" value="1"/>
</dbReference>
<reference evidence="12" key="1">
    <citation type="submission" date="2022-11" db="UniProtKB">
        <authorList>
            <consortium name="WormBaseParasite"/>
        </authorList>
    </citation>
    <scope>IDENTIFICATION</scope>
</reference>
<feature type="domain" description="Tyrosine-protein phosphatase" evidence="8">
    <location>
        <begin position="430"/>
        <end position="668"/>
    </location>
</feature>
<proteinExistence type="predicted"/>
<dbReference type="Pfam" id="PF00041">
    <property type="entry name" value="fn3"/>
    <property type="match status" value="1"/>
</dbReference>